<reference evidence="2" key="3">
    <citation type="submission" date="2022-06" db="UniProtKB">
        <authorList>
            <consortium name="EnsemblPlants"/>
        </authorList>
    </citation>
    <scope>IDENTIFICATION</scope>
</reference>
<accession>A0A8R7PX64</accession>
<reference evidence="3" key="1">
    <citation type="journal article" date="2013" name="Nature">
        <title>Draft genome of the wheat A-genome progenitor Triticum urartu.</title>
        <authorList>
            <person name="Ling H.Q."/>
            <person name="Zhao S."/>
            <person name="Liu D."/>
            <person name="Wang J."/>
            <person name="Sun H."/>
            <person name="Zhang C."/>
            <person name="Fan H."/>
            <person name="Li D."/>
            <person name="Dong L."/>
            <person name="Tao Y."/>
            <person name="Gao C."/>
            <person name="Wu H."/>
            <person name="Li Y."/>
            <person name="Cui Y."/>
            <person name="Guo X."/>
            <person name="Zheng S."/>
            <person name="Wang B."/>
            <person name="Yu K."/>
            <person name="Liang Q."/>
            <person name="Yang W."/>
            <person name="Lou X."/>
            <person name="Chen J."/>
            <person name="Feng M."/>
            <person name="Jian J."/>
            <person name="Zhang X."/>
            <person name="Luo G."/>
            <person name="Jiang Y."/>
            <person name="Liu J."/>
            <person name="Wang Z."/>
            <person name="Sha Y."/>
            <person name="Zhang B."/>
            <person name="Wu H."/>
            <person name="Tang D."/>
            <person name="Shen Q."/>
            <person name="Xue P."/>
            <person name="Zou S."/>
            <person name="Wang X."/>
            <person name="Liu X."/>
            <person name="Wang F."/>
            <person name="Yang Y."/>
            <person name="An X."/>
            <person name="Dong Z."/>
            <person name="Zhang K."/>
            <person name="Zhang X."/>
            <person name="Luo M.C."/>
            <person name="Dvorak J."/>
            <person name="Tong Y."/>
            <person name="Wang J."/>
            <person name="Yang H."/>
            <person name="Li Z."/>
            <person name="Wang D."/>
            <person name="Zhang A."/>
            <person name="Wang J."/>
        </authorList>
    </citation>
    <scope>NUCLEOTIDE SEQUENCE</scope>
    <source>
        <strain evidence="3">cv. G1812</strain>
    </source>
</reference>
<proteinExistence type="predicted"/>
<evidence type="ECO:0000256" key="1">
    <source>
        <dbReference type="SAM" id="MobiDB-lite"/>
    </source>
</evidence>
<protein>
    <submittedName>
        <fullName evidence="2">Uncharacterized protein</fullName>
    </submittedName>
</protein>
<name>A0A8R7PX64_TRIUA</name>
<dbReference type="Gramene" id="TuG1812G0300005133.01.T01">
    <property type="protein sequence ID" value="TuG1812G0300005133.01.T01"/>
    <property type="gene ID" value="TuG1812G0300005133.01"/>
</dbReference>
<organism evidence="2 3">
    <name type="scientific">Triticum urartu</name>
    <name type="common">Red wild einkorn</name>
    <name type="synonym">Crithodium urartu</name>
    <dbReference type="NCBI Taxonomy" id="4572"/>
    <lineage>
        <taxon>Eukaryota</taxon>
        <taxon>Viridiplantae</taxon>
        <taxon>Streptophyta</taxon>
        <taxon>Embryophyta</taxon>
        <taxon>Tracheophyta</taxon>
        <taxon>Spermatophyta</taxon>
        <taxon>Magnoliopsida</taxon>
        <taxon>Liliopsida</taxon>
        <taxon>Poales</taxon>
        <taxon>Poaceae</taxon>
        <taxon>BOP clade</taxon>
        <taxon>Pooideae</taxon>
        <taxon>Triticodae</taxon>
        <taxon>Triticeae</taxon>
        <taxon>Triticinae</taxon>
        <taxon>Triticum</taxon>
    </lineage>
</organism>
<reference evidence="2" key="2">
    <citation type="submission" date="2018-03" db="EMBL/GenBank/DDBJ databases">
        <title>The Triticum urartu genome reveals the dynamic nature of wheat genome evolution.</title>
        <authorList>
            <person name="Ling H."/>
            <person name="Ma B."/>
            <person name="Shi X."/>
            <person name="Liu H."/>
            <person name="Dong L."/>
            <person name="Sun H."/>
            <person name="Cao Y."/>
            <person name="Gao Q."/>
            <person name="Zheng S."/>
            <person name="Li Y."/>
            <person name="Yu Y."/>
            <person name="Du H."/>
            <person name="Qi M."/>
            <person name="Li Y."/>
            <person name="Yu H."/>
            <person name="Cui Y."/>
            <person name="Wang N."/>
            <person name="Chen C."/>
            <person name="Wu H."/>
            <person name="Zhao Y."/>
            <person name="Zhang J."/>
            <person name="Li Y."/>
            <person name="Zhou W."/>
            <person name="Zhang B."/>
            <person name="Hu W."/>
            <person name="Eijk M."/>
            <person name="Tang J."/>
            <person name="Witsenboer H."/>
            <person name="Zhao S."/>
            <person name="Li Z."/>
            <person name="Zhang A."/>
            <person name="Wang D."/>
            <person name="Liang C."/>
        </authorList>
    </citation>
    <scope>NUCLEOTIDE SEQUENCE [LARGE SCALE GENOMIC DNA]</scope>
    <source>
        <strain evidence="2">cv. G1812</strain>
    </source>
</reference>
<dbReference type="AlphaFoldDB" id="A0A8R7PX64"/>
<keyword evidence="3" id="KW-1185">Reference proteome</keyword>
<sequence>MIISTAYGEGKAVEWISRKGPPPAAGPRPPPGAARSCRPPVSICSGPKRHVQGKASPDLPGQRYQVHGHEMGITIVVEEGKNVLLFGCCHPCSFGLQNAISVPLRNEYIRSSIMSCTP</sequence>
<dbReference type="Proteomes" id="UP000015106">
    <property type="component" value="Chromosome 3"/>
</dbReference>
<dbReference type="EnsemblPlants" id="TuG1812G0300005133.01.T01">
    <property type="protein sequence ID" value="TuG1812G0300005133.01.T01"/>
    <property type="gene ID" value="TuG1812G0300005133.01"/>
</dbReference>
<evidence type="ECO:0000313" key="2">
    <source>
        <dbReference type="EnsemblPlants" id="TuG1812G0300005133.01.T01"/>
    </source>
</evidence>
<feature type="compositionally biased region" description="Pro residues" evidence="1">
    <location>
        <begin position="20"/>
        <end position="32"/>
    </location>
</feature>
<evidence type="ECO:0000313" key="3">
    <source>
        <dbReference type="Proteomes" id="UP000015106"/>
    </source>
</evidence>
<feature type="region of interest" description="Disordered" evidence="1">
    <location>
        <begin position="16"/>
        <end position="60"/>
    </location>
</feature>